<feature type="transmembrane region" description="Helical" evidence="8">
    <location>
        <begin position="6"/>
        <end position="23"/>
    </location>
</feature>
<dbReference type="RefSeq" id="WP_200332074.1">
    <property type="nucleotide sequence ID" value="NZ_BAAAOP010000007.1"/>
</dbReference>
<comment type="pathway">
    <text evidence="2">Carotenoid biosynthesis.</text>
</comment>
<evidence type="ECO:0000313" key="10">
    <source>
        <dbReference type="Proteomes" id="UP001501084"/>
    </source>
</evidence>
<evidence type="ECO:0000256" key="3">
    <source>
        <dbReference type="ARBA" id="ARBA00022692"/>
    </source>
</evidence>
<dbReference type="NCBIfam" id="TIGR03462">
    <property type="entry name" value="CarR_dom_SF"/>
    <property type="match status" value="1"/>
</dbReference>
<keyword evidence="3 8" id="KW-0812">Transmembrane</keyword>
<comment type="caution">
    <text evidence="9">The sequence shown here is derived from an EMBL/GenBank/DDBJ whole genome shotgun (WGS) entry which is preliminary data.</text>
</comment>
<feature type="transmembrane region" description="Helical" evidence="8">
    <location>
        <begin position="35"/>
        <end position="61"/>
    </location>
</feature>
<proteinExistence type="predicted"/>
<dbReference type="InterPro" id="IPR017825">
    <property type="entry name" value="Lycopene_cyclase_dom"/>
</dbReference>
<keyword evidence="5 8" id="KW-1133">Transmembrane helix</keyword>
<keyword evidence="4" id="KW-0125">Carotenoid biosynthesis</keyword>
<evidence type="ECO:0000313" key="9">
    <source>
        <dbReference type="EMBL" id="GAA2188796.1"/>
    </source>
</evidence>
<evidence type="ECO:0000256" key="6">
    <source>
        <dbReference type="ARBA" id="ARBA00023136"/>
    </source>
</evidence>
<evidence type="ECO:0000256" key="2">
    <source>
        <dbReference type="ARBA" id="ARBA00004829"/>
    </source>
</evidence>
<reference evidence="9 10" key="1">
    <citation type="journal article" date="2019" name="Int. J. Syst. Evol. Microbiol.">
        <title>The Global Catalogue of Microorganisms (GCM) 10K type strain sequencing project: providing services to taxonomists for standard genome sequencing and annotation.</title>
        <authorList>
            <consortium name="The Broad Institute Genomics Platform"/>
            <consortium name="The Broad Institute Genome Sequencing Center for Infectious Disease"/>
            <person name="Wu L."/>
            <person name="Ma J."/>
        </authorList>
    </citation>
    <scope>NUCLEOTIDE SEQUENCE [LARGE SCALE GENOMIC DNA]</scope>
    <source>
        <strain evidence="9 10">JCM 14919</strain>
    </source>
</reference>
<accession>A0ABN3B6R0</accession>
<evidence type="ECO:0000256" key="7">
    <source>
        <dbReference type="ARBA" id="ARBA00023235"/>
    </source>
</evidence>
<protein>
    <recommendedName>
        <fullName evidence="11">Lycopene cyclase domain-containing protein</fullName>
    </recommendedName>
</protein>
<dbReference type="EMBL" id="BAAAOP010000007">
    <property type="protein sequence ID" value="GAA2188796.1"/>
    <property type="molecule type" value="Genomic_DNA"/>
</dbReference>
<organism evidence="9 10">
    <name type="scientific">Leucobacter alluvii</name>
    <dbReference type="NCBI Taxonomy" id="340321"/>
    <lineage>
        <taxon>Bacteria</taxon>
        <taxon>Bacillati</taxon>
        <taxon>Actinomycetota</taxon>
        <taxon>Actinomycetes</taxon>
        <taxon>Micrococcales</taxon>
        <taxon>Microbacteriaceae</taxon>
        <taxon>Leucobacter</taxon>
    </lineage>
</organism>
<evidence type="ECO:0000256" key="5">
    <source>
        <dbReference type="ARBA" id="ARBA00022989"/>
    </source>
</evidence>
<evidence type="ECO:0008006" key="11">
    <source>
        <dbReference type="Google" id="ProtNLM"/>
    </source>
</evidence>
<evidence type="ECO:0000256" key="4">
    <source>
        <dbReference type="ARBA" id="ARBA00022746"/>
    </source>
</evidence>
<evidence type="ECO:0000256" key="8">
    <source>
        <dbReference type="SAM" id="Phobius"/>
    </source>
</evidence>
<keyword evidence="6 8" id="KW-0472">Membrane</keyword>
<sequence>MGIIYLASLLGASGCMLLLDARFRLFFWRDWRAATIVTAVGVLFLLAWDLVGIVTGVFQMGASPGMTGMLIAHELPIEEPVFLAFLVLCTMVTFTGAVRIIERRTSRAGRAGQGETIGEDR</sequence>
<keyword evidence="7" id="KW-0413">Isomerase</keyword>
<gene>
    <name evidence="9" type="ORF">GCM10009786_19250</name>
</gene>
<name>A0ABN3B6R0_9MICO</name>
<keyword evidence="10" id="KW-1185">Reference proteome</keyword>
<evidence type="ECO:0000256" key="1">
    <source>
        <dbReference type="ARBA" id="ARBA00004141"/>
    </source>
</evidence>
<feature type="transmembrane region" description="Helical" evidence="8">
    <location>
        <begin position="81"/>
        <end position="101"/>
    </location>
</feature>
<comment type="subcellular location">
    <subcellularLocation>
        <location evidence="1">Membrane</location>
        <topology evidence="1">Multi-pass membrane protein</topology>
    </subcellularLocation>
</comment>
<dbReference type="Proteomes" id="UP001501084">
    <property type="component" value="Unassembled WGS sequence"/>
</dbReference>